<organism evidence="1 2">
    <name type="scientific">Streptomyces echinoruber</name>
    <dbReference type="NCBI Taxonomy" id="68898"/>
    <lineage>
        <taxon>Bacteria</taxon>
        <taxon>Bacillati</taxon>
        <taxon>Actinomycetota</taxon>
        <taxon>Actinomycetes</taxon>
        <taxon>Kitasatosporales</taxon>
        <taxon>Streptomycetaceae</taxon>
        <taxon>Streptomyces</taxon>
    </lineage>
</organism>
<gene>
    <name evidence="1" type="ORF">GCM10010389_41880</name>
</gene>
<accession>A0A918VI69</accession>
<evidence type="ECO:0000313" key="2">
    <source>
        <dbReference type="Proteomes" id="UP000623010"/>
    </source>
</evidence>
<reference evidence="1" key="1">
    <citation type="journal article" date="2014" name="Int. J. Syst. Evol. Microbiol.">
        <title>Complete genome sequence of Corynebacterium casei LMG S-19264T (=DSM 44701T), isolated from a smear-ripened cheese.</title>
        <authorList>
            <consortium name="US DOE Joint Genome Institute (JGI-PGF)"/>
            <person name="Walter F."/>
            <person name="Albersmeier A."/>
            <person name="Kalinowski J."/>
            <person name="Ruckert C."/>
        </authorList>
    </citation>
    <scope>NUCLEOTIDE SEQUENCE</scope>
    <source>
        <strain evidence="1">JCM 5016</strain>
    </source>
</reference>
<comment type="caution">
    <text evidence="1">The sequence shown here is derived from an EMBL/GenBank/DDBJ whole genome shotgun (WGS) entry which is preliminary data.</text>
</comment>
<keyword evidence="2" id="KW-1185">Reference proteome</keyword>
<dbReference type="Proteomes" id="UP000623010">
    <property type="component" value="Unassembled WGS sequence"/>
</dbReference>
<dbReference type="RefSeq" id="WP_190058968.1">
    <property type="nucleotide sequence ID" value="NZ_BMWH01000017.1"/>
</dbReference>
<evidence type="ECO:0000313" key="1">
    <source>
        <dbReference type="EMBL" id="GGZ98194.1"/>
    </source>
</evidence>
<protein>
    <submittedName>
        <fullName evidence="1">Uncharacterized protein</fullName>
    </submittedName>
</protein>
<dbReference type="AlphaFoldDB" id="A0A918VI69"/>
<name>A0A918VI69_9ACTN</name>
<sequence length="100" mass="10493">MATAERDRPSATEDTSLDTSLVTRCGRRIAVRCLRLVPAGRPISRVALDVGRGRGGEPGAWASLTAEEARDLARLLLLHAGLAERGTGTAGPPRKDSSSS</sequence>
<proteinExistence type="predicted"/>
<dbReference type="EMBL" id="BMWH01000017">
    <property type="protein sequence ID" value="GGZ98194.1"/>
    <property type="molecule type" value="Genomic_DNA"/>
</dbReference>
<reference evidence="1" key="2">
    <citation type="submission" date="2020-09" db="EMBL/GenBank/DDBJ databases">
        <authorList>
            <person name="Sun Q."/>
            <person name="Ohkuma M."/>
        </authorList>
    </citation>
    <scope>NUCLEOTIDE SEQUENCE</scope>
    <source>
        <strain evidence="1">JCM 5016</strain>
    </source>
</reference>